<keyword evidence="1" id="KW-0812">Transmembrane</keyword>
<protein>
    <submittedName>
        <fullName evidence="2">Uncharacterized protein</fullName>
    </submittedName>
</protein>
<sequence>MQINILSSAIVTAYLLGCGSLYLWGFWLHFDLNILQFVEISDIVKATLLPMLTSLFLFLFQCGMNHINNPTSSNSKGLMKAGGGYKYVVYLQYGLLALMLVSGLYGLGYRFFYGTKAEKYLCIGVITALVVCFLTYKSKFLLDLGRYRAFMLFLICTLPLIFMNKGILDAKDILSGKNTFLVESNVSCSPNKEQKFRYISTLSSNGFAYSPSDNSLCVFKYEYMKLSKEPQIPEKTIGWLNRANQAIVEFFGG</sequence>
<feature type="transmembrane region" description="Helical" evidence="1">
    <location>
        <begin position="6"/>
        <end position="27"/>
    </location>
</feature>
<feature type="transmembrane region" description="Helical" evidence="1">
    <location>
        <begin position="120"/>
        <end position="137"/>
    </location>
</feature>
<comment type="caution">
    <text evidence="2">The sequence shown here is derived from an EMBL/GenBank/DDBJ whole genome shotgun (WGS) entry which is preliminary data.</text>
</comment>
<feature type="transmembrane region" description="Helical" evidence="1">
    <location>
        <begin position="87"/>
        <end position="108"/>
    </location>
</feature>
<feature type="transmembrane region" description="Helical" evidence="1">
    <location>
        <begin position="149"/>
        <end position="168"/>
    </location>
</feature>
<reference evidence="3" key="1">
    <citation type="submission" date="2016-11" db="EMBL/GenBank/DDBJ databases">
        <authorList>
            <person name="Panda P."/>
            <person name="Visnovsky S."/>
            <person name="Pitman A."/>
        </authorList>
    </citation>
    <scope>NUCLEOTIDE SEQUENCE [LARGE SCALE GENOMIC DNA]</scope>
    <source>
        <strain evidence="3">ICMP 9972</strain>
    </source>
</reference>
<name>A0A1V2R7G7_9GAMM</name>
<dbReference type="EMBL" id="MPUJ01000002">
    <property type="protein sequence ID" value="ONK08387.1"/>
    <property type="molecule type" value="Genomic_DNA"/>
</dbReference>
<dbReference type="Proteomes" id="UP000189286">
    <property type="component" value="Unassembled WGS sequence"/>
</dbReference>
<gene>
    <name evidence="2" type="ORF">BSK71_03895</name>
</gene>
<evidence type="ECO:0000313" key="3">
    <source>
        <dbReference type="Proteomes" id="UP000189286"/>
    </source>
</evidence>
<proteinExistence type="predicted"/>
<dbReference type="AlphaFoldDB" id="A0A1V2R7G7"/>
<keyword evidence="1" id="KW-0472">Membrane</keyword>
<evidence type="ECO:0000313" key="2">
    <source>
        <dbReference type="EMBL" id="ONK08387.1"/>
    </source>
</evidence>
<keyword evidence="1" id="KW-1133">Transmembrane helix</keyword>
<evidence type="ECO:0000256" key="1">
    <source>
        <dbReference type="SAM" id="Phobius"/>
    </source>
</evidence>
<accession>A0A1V2R7G7</accession>
<organism evidence="2 3">
    <name type="scientific">Pectobacterium actinidiae</name>
    <dbReference type="NCBI Taxonomy" id="1507808"/>
    <lineage>
        <taxon>Bacteria</taxon>
        <taxon>Pseudomonadati</taxon>
        <taxon>Pseudomonadota</taxon>
        <taxon>Gammaproteobacteria</taxon>
        <taxon>Enterobacterales</taxon>
        <taxon>Pectobacteriaceae</taxon>
        <taxon>Pectobacterium</taxon>
    </lineage>
</organism>